<evidence type="ECO:0000313" key="3">
    <source>
        <dbReference type="EMBL" id="KAK3189500.1"/>
    </source>
</evidence>
<feature type="domain" description="Reverse transcriptase zinc-binding" evidence="2">
    <location>
        <begin position="40"/>
        <end position="94"/>
    </location>
</feature>
<dbReference type="AlphaFoldDB" id="A0AAD9ZSE5"/>
<dbReference type="InterPro" id="IPR052929">
    <property type="entry name" value="RNase_H-like_EbsB-rel"/>
</dbReference>
<comment type="caution">
    <text evidence="3">The sequence shown here is derived from an EMBL/GenBank/DDBJ whole genome shotgun (WGS) entry which is preliminary data.</text>
</comment>
<organism evidence="3 4">
    <name type="scientific">Dipteronia sinensis</name>
    <dbReference type="NCBI Taxonomy" id="43782"/>
    <lineage>
        <taxon>Eukaryota</taxon>
        <taxon>Viridiplantae</taxon>
        <taxon>Streptophyta</taxon>
        <taxon>Embryophyta</taxon>
        <taxon>Tracheophyta</taxon>
        <taxon>Spermatophyta</taxon>
        <taxon>Magnoliopsida</taxon>
        <taxon>eudicotyledons</taxon>
        <taxon>Gunneridae</taxon>
        <taxon>Pentapetalae</taxon>
        <taxon>rosids</taxon>
        <taxon>malvids</taxon>
        <taxon>Sapindales</taxon>
        <taxon>Sapindaceae</taxon>
        <taxon>Hippocastanoideae</taxon>
        <taxon>Acereae</taxon>
        <taxon>Dipteronia</taxon>
    </lineage>
</organism>
<protein>
    <recommendedName>
        <fullName evidence="5">Reverse transcriptase zinc-binding domain-containing protein</fullName>
    </recommendedName>
</protein>
<dbReference type="PANTHER" id="PTHR47074:SF48">
    <property type="entry name" value="POLYNUCLEOTIDYL TRANSFERASE, RIBONUCLEASE H-LIKE SUPERFAMILY PROTEIN"/>
    <property type="match status" value="1"/>
</dbReference>
<proteinExistence type="predicted"/>
<accession>A0AAD9ZSE5</accession>
<evidence type="ECO:0000259" key="1">
    <source>
        <dbReference type="Pfam" id="PF13456"/>
    </source>
</evidence>
<evidence type="ECO:0000313" key="4">
    <source>
        <dbReference type="Proteomes" id="UP001281410"/>
    </source>
</evidence>
<evidence type="ECO:0008006" key="5">
    <source>
        <dbReference type="Google" id="ProtNLM"/>
    </source>
</evidence>
<keyword evidence="4" id="KW-1185">Reference proteome</keyword>
<dbReference type="Proteomes" id="UP001281410">
    <property type="component" value="Unassembled WGS sequence"/>
</dbReference>
<dbReference type="GO" id="GO:0004523">
    <property type="term" value="F:RNA-DNA hybrid ribonuclease activity"/>
    <property type="evidence" value="ECO:0007669"/>
    <property type="project" value="InterPro"/>
</dbReference>
<dbReference type="PANTHER" id="PTHR47074">
    <property type="entry name" value="BNAC02G40300D PROTEIN"/>
    <property type="match status" value="1"/>
</dbReference>
<sequence length="240" mass="26647">MVDTVLWHFDERGLYNVKSGCHMGTQLVASPSTSDNLAVGSWWNCMWRLYIPLKIKIFIWKACHDWIPTNSNLLRRGIQVDARCPLCGTDDETTMPCGDRSNVWDILSWSNAFVSDRYPATGNNFVQASLERVKWKPSDQGEYKINCKAVIHRDCGWIGFGIVIRDSLGLVMASCSVRTAAGVDSWAANALAIRNGIQFGSECGIFPFSIEFDAKGVVDGINKSTHQDSNYGSILLDIAS</sequence>
<evidence type="ECO:0000259" key="2">
    <source>
        <dbReference type="Pfam" id="PF13966"/>
    </source>
</evidence>
<dbReference type="GO" id="GO:0003676">
    <property type="term" value="F:nucleic acid binding"/>
    <property type="evidence" value="ECO:0007669"/>
    <property type="project" value="InterPro"/>
</dbReference>
<dbReference type="Pfam" id="PF13456">
    <property type="entry name" value="RVT_3"/>
    <property type="match status" value="1"/>
</dbReference>
<dbReference type="EMBL" id="JANJYJ010000009">
    <property type="protein sequence ID" value="KAK3189500.1"/>
    <property type="molecule type" value="Genomic_DNA"/>
</dbReference>
<dbReference type="InterPro" id="IPR002156">
    <property type="entry name" value="RNaseH_domain"/>
</dbReference>
<feature type="domain" description="RNase H type-1" evidence="1">
    <location>
        <begin position="148"/>
        <end position="237"/>
    </location>
</feature>
<reference evidence="3" key="1">
    <citation type="journal article" date="2023" name="Plant J.">
        <title>Genome sequences and population genomics provide insights into the demographic history, inbreeding, and mutation load of two 'living fossil' tree species of Dipteronia.</title>
        <authorList>
            <person name="Feng Y."/>
            <person name="Comes H.P."/>
            <person name="Chen J."/>
            <person name="Zhu S."/>
            <person name="Lu R."/>
            <person name="Zhang X."/>
            <person name="Li P."/>
            <person name="Qiu J."/>
            <person name="Olsen K.M."/>
            <person name="Qiu Y."/>
        </authorList>
    </citation>
    <scope>NUCLEOTIDE SEQUENCE</scope>
    <source>
        <strain evidence="3">NBL</strain>
    </source>
</reference>
<name>A0AAD9ZSE5_9ROSI</name>
<gene>
    <name evidence="3" type="ORF">Dsin_029061</name>
</gene>
<dbReference type="Pfam" id="PF13966">
    <property type="entry name" value="zf-RVT"/>
    <property type="match status" value="1"/>
</dbReference>
<dbReference type="InterPro" id="IPR026960">
    <property type="entry name" value="RVT-Znf"/>
</dbReference>